<dbReference type="Pfam" id="PF25583">
    <property type="entry name" value="WCX"/>
    <property type="match status" value="1"/>
</dbReference>
<dbReference type="Proteomes" id="UP001596025">
    <property type="component" value="Unassembled WGS sequence"/>
</dbReference>
<feature type="domain" description="WCX" evidence="1">
    <location>
        <begin position="5"/>
        <end position="50"/>
    </location>
</feature>
<gene>
    <name evidence="2" type="ORF">ACFO3M_19460</name>
</gene>
<comment type="caution">
    <text evidence="2">The sequence shown here is derived from an EMBL/GenBank/DDBJ whole genome shotgun (WGS) entry which is preliminary data.</text>
</comment>
<evidence type="ECO:0000313" key="3">
    <source>
        <dbReference type="Proteomes" id="UP001596025"/>
    </source>
</evidence>
<dbReference type="EMBL" id="JBHSGR010000025">
    <property type="protein sequence ID" value="MFC4695588.1"/>
    <property type="molecule type" value="Genomic_DNA"/>
</dbReference>
<sequence length="66" mass="6665">MTGERPGGCRVRVDGDDLDRAACALVVTGAPFTVLGPPEFAAHLREVAARCTAAARAPDAAPSMGA</sequence>
<name>A0ABV9LN84_9ACTN</name>
<proteinExistence type="predicted"/>
<reference evidence="3" key="1">
    <citation type="journal article" date="2019" name="Int. J. Syst. Evol. Microbiol.">
        <title>The Global Catalogue of Microorganisms (GCM) 10K type strain sequencing project: providing services to taxonomists for standard genome sequencing and annotation.</title>
        <authorList>
            <consortium name="The Broad Institute Genomics Platform"/>
            <consortium name="The Broad Institute Genome Sequencing Center for Infectious Disease"/>
            <person name="Wu L."/>
            <person name="Ma J."/>
        </authorList>
    </citation>
    <scope>NUCLEOTIDE SEQUENCE [LARGE SCALE GENOMIC DNA]</scope>
    <source>
        <strain evidence="3">CCUG 62763</strain>
    </source>
</reference>
<accession>A0ABV9LN84</accession>
<dbReference type="InterPro" id="IPR057727">
    <property type="entry name" value="WCX_dom"/>
</dbReference>
<organism evidence="2 3">
    <name type="scientific">Geodermatophilus arenarius</name>
    <dbReference type="NCBI Taxonomy" id="1137990"/>
    <lineage>
        <taxon>Bacteria</taxon>
        <taxon>Bacillati</taxon>
        <taxon>Actinomycetota</taxon>
        <taxon>Actinomycetes</taxon>
        <taxon>Geodermatophilales</taxon>
        <taxon>Geodermatophilaceae</taxon>
        <taxon>Geodermatophilus</taxon>
    </lineage>
</organism>
<evidence type="ECO:0000313" key="2">
    <source>
        <dbReference type="EMBL" id="MFC4695588.1"/>
    </source>
</evidence>
<evidence type="ECO:0000259" key="1">
    <source>
        <dbReference type="Pfam" id="PF25583"/>
    </source>
</evidence>
<protein>
    <recommendedName>
        <fullName evidence="1">WCX domain-containing protein</fullName>
    </recommendedName>
</protein>
<keyword evidence="3" id="KW-1185">Reference proteome</keyword>
<dbReference type="RefSeq" id="WP_387992764.1">
    <property type="nucleotide sequence ID" value="NZ_JBHSGR010000025.1"/>
</dbReference>